<evidence type="ECO:0000313" key="2">
    <source>
        <dbReference type="EMBL" id="SCZ80913.1"/>
    </source>
</evidence>
<keyword evidence="2" id="KW-0645">Protease</keyword>
<dbReference type="EMBL" id="FMWK01000017">
    <property type="protein sequence ID" value="SCZ80913.1"/>
    <property type="molecule type" value="Genomic_DNA"/>
</dbReference>
<accession>A0A1G5S3K8</accession>
<dbReference type="InterPro" id="IPR029045">
    <property type="entry name" value="ClpP/crotonase-like_dom_sf"/>
</dbReference>
<evidence type="ECO:0000259" key="1">
    <source>
        <dbReference type="Pfam" id="PF03572"/>
    </source>
</evidence>
<dbReference type="GO" id="GO:0008236">
    <property type="term" value="F:serine-type peptidase activity"/>
    <property type="evidence" value="ECO:0007669"/>
    <property type="project" value="InterPro"/>
</dbReference>
<evidence type="ECO:0000313" key="3">
    <source>
        <dbReference type="Proteomes" id="UP000199428"/>
    </source>
</evidence>
<gene>
    <name evidence="2" type="ORF">SAMN02910350_02540</name>
</gene>
<dbReference type="GO" id="GO:0006508">
    <property type="term" value="P:proteolysis"/>
    <property type="evidence" value="ECO:0007669"/>
    <property type="project" value="UniProtKB-KW"/>
</dbReference>
<feature type="domain" description="Tail specific protease" evidence="1">
    <location>
        <begin position="176"/>
        <end position="390"/>
    </location>
</feature>
<organism evidence="2 3">
    <name type="scientific">Pseudobutyrivibrio xylanivorans</name>
    <dbReference type="NCBI Taxonomy" id="185007"/>
    <lineage>
        <taxon>Bacteria</taxon>
        <taxon>Bacillati</taxon>
        <taxon>Bacillota</taxon>
        <taxon>Clostridia</taxon>
        <taxon>Lachnospirales</taxon>
        <taxon>Lachnospiraceae</taxon>
        <taxon>Pseudobutyrivibrio</taxon>
    </lineage>
</organism>
<keyword evidence="2" id="KW-0378">Hydrolase</keyword>
<dbReference type="InterPro" id="IPR005151">
    <property type="entry name" value="Tail-specific_protease"/>
</dbReference>
<dbReference type="AlphaFoldDB" id="A0A1G5S3K8"/>
<protein>
    <submittedName>
        <fullName evidence="2">C-terminal processing protease CtpA/Prc, contains a PDZ domain</fullName>
    </submittedName>
</protein>
<proteinExistence type="predicted"/>
<dbReference type="Proteomes" id="UP000199428">
    <property type="component" value="Unassembled WGS sequence"/>
</dbReference>
<sequence>MMTNKEIFKEIVEIMREDSATCKDYGTGNSQEYESQISDDMDRKDFLHLVQEYLATFGVEGHLLFTDFSLEKIGFSVMRQDDVLYVIKANKDTGLVSEDKIVAIDGFSIKELFQREKTFFMGETAEREGKIWSAVLKFYNVLTVIHPDDSKEDISIIHNTKGRETECYSFEEYDDTLYLRFADFADLDAINQLLSKCKCILEKCKKLIVDVRGNGGGADSAFVPLLEYCFPEGEFVTDYYKPEYPIEINYSVRNCKDRIENLKKYLVGDIPEEMTAMLNTMIANNTENMGKGFLDDDDEFASGIIGKKGPEKVLIITDESCGSSGDAFAEVMSCSPKVTLVGRPTMGITDFSNCNVVSFDNFRFVYPTSRDKRIDYGKGLAHKGVPVDYYIPWSPEHIGKDVELDYCLNYR</sequence>
<dbReference type="SUPFAM" id="SSF52096">
    <property type="entry name" value="ClpP/crotonase"/>
    <property type="match status" value="1"/>
</dbReference>
<reference evidence="2 3" key="1">
    <citation type="submission" date="2016-10" db="EMBL/GenBank/DDBJ databases">
        <authorList>
            <person name="de Groot N.N."/>
        </authorList>
    </citation>
    <scope>NUCLEOTIDE SEQUENCE [LARGE SCALE GENOMIC DNA]</scope>
    <source>
        <strain evidence="2 3">DSM 10317</strain>
    </source>
</reference>
<name>A0A1G5S3K8_PSEXY</name>
<dbReference type="Gene3D" id="3.90.226.10">
    <property type="entry name" value="2-enoyl-CoA Hydratase, Chain A, domain 1"/>
    <property type="match status" value="1"/>
</dbReference>
<dbReference type="Pfam" id="PF03572">
    <property type="entry name" value="Peptidase_S41"/>
    <property type="match status" value="1"/>
</dbReference>